<evidence type="ECO:0000256" key="1">
    <source>
        <dbReference type="SAM" id="Coils"/>
    </source>
</evidence>
<feature type="region of interest" description="Disordered" evidence="2">
    <location>
        <begin position="1"/>
        <end position="29"/>
    </location>
</feature>
<keyword evidence="1" id="KW-0175">Coiled coil</keyword>
<feature type="coiled-coil region" evidence="1">
    <location>
        <begin position="490"/>
        <end position="661"/>
    </location>
</feature>
<organism evidence="3 4">
    <name type="scientific">Amborella trichopoda</name>
    <dbReference type="NCBI Taxonomy" id="13333"/>
    <lineage>
        <taxon>Eukaryota</taxon>
        <taxon>Viridiplantae</taxon>
        <taxon>Streptophyta</taxon>
        <taxon>Embryophyta</taxon>
        <taxon>Tracheophyta</taxon>
        <taxon>Spermatophyta</taxon>
        <taxon>Magnoliopsida</taxon>
        <taxon>Amborellales</taxon>
        <taxon>Amborellaceae</taxon>
        <taxon>Amborella</taxon>
    </lineage>
</organism>
<proteinExistence type="predicted"/>
<dbReference type="InterPro" id="IPR040300">
    <property type="entry name" value="At3g49055-like"/>
</dbReference>
<feature type="coiled-coil region" evidence="1">
    <location>
        <begin position="71"/>
        <end position="147"/>
    </location>
</feature>
<gene>
    <name evidence="3" type="ORF">AMTR_s00166p00076690</name>
</gene>
<dbReference type="EMBL" id="KI392824">
    <property type="protein sequence ID" value="ERN10546.1"/>
    <property type="molecule type" value="Genomic_DNA"/>
</dbReference>
<dbReference type="PANTHER" id="PTHR34937:SF1">
    <property type="entry name" value="PARAMYOSIN"/>
    <property type="match status" value="1"/>
</dbReference>
<reference evidence="4" key="1">
    <citation type="journal article" date="2013" name="Science">
        <title>The Amborella genome and the evolution of flowering plants.</title>
        <authorList>
            <consortium name="Amborella Genome Project"/>
        </authorList>
    </citation>
    <scope>NUCLEOTIDE SEQUENCE [LARGE SCALE GENOMIC DNA]</scope>
</reference>
<dbReference type="STRING" id="13333.W1PS56"/>
<dbReference type="HOGENOM" id="CLU_032437_1_0_1"/>
<feature type="coiled-coil region" evidence="1">
    <location>
        <begin position="378"/>
        <end position="405"/>
    </location>
</feature>
<dbReference type="eggNOG" id="ENOG502QQNA">
    <property type="taxonomic scope" value="Eukaryota"/>
</dbReference>
<sequence>MASATDDDVVLSDVEGEDPAPLSLGDQNSELSLEKLGQILKELDGERLARKAAEAAKADLQTSFNRLKVLAHEAIKKRDEVSRQRDEALREKEEALRAKEGLVGELTEALRLREEAMKQRDELQRHKDEMNRLIEETQKTRDSFRSEIEATAQLLVSETEKIAAKVNSFKTFASGLPRSTKYTGLPAIAYGVTKRADEIVDELLRQIDNVSKSRNDVREQMEQRNYEIAIEVSQLEATISRLKENLSEKSSELESSEKSVSAKDLQIAELNKEMSEKSRLVEQEAGDLRQLVEELNAKLRGLESKIERQRLLVFDQLNYISKAHDQLYFIIKIIDTNSPDQAECPEDRFLPHEMDMDENLRTSLDGTISVFELSRTAAEKVRIDMETKNNERKDLQDKVARLVAEQQHIGTLLRSALSKKMGAESLNSDRGLEDRSSKMSSILQVAGNGVRDAGIDFKFGSVLENCGNWDASNDKEDEVFGLAGALEKIVRASQIEIIELRRSCEALRAESSLLKARLETQAKELNQRKLQIKELEETERAANENVEGLMMDIAAAEEEIARWKAAAEQEAAAGRAVEEEFLAQLGFLKKDLEEAKLGLQESENKLKFKEETAAAAMSARDAAEKSLRLADARAARLTERIEELNRQLEELENRSDLSILRRQRYICWPWQWLGLNFVGPRPDADQNTNEMELSEPLL</sequence>
<dbReference type="GO" id="GO:0045324">
    <property type="term" value="P:late endosome to vacuole transport"/>
    <property type="evidence" value="ECO:0007669"/>
    <property type="project" value="EnsemblPlants"/>
</dbReference>
<name>W1PS56_AMBTC</name>
<dbReference type="OrthoDB" id="1682775at2759"/>
<evidence type="ECO:0000256" key="2">
    <source>
        <dbReference type="SAM" id="MobiDB-lite"/>
    </source>
</evidence>
<dbReference type="AlphaFoldDB" id="W1PS56"/>
<dbReference type="Proteomes" id="UP000017836">
    <property type="component" value="Unassembled WGS sequence"/>
</dbReference>
<dbReference type="PANTHER" id="PTHR34937">
    <property type="entry name" value="OS08G0559800 PROTEIN"/>
    <property type="match status" value="1"/>
</dbReference>
<feature type="compositionally biased region" description="Acidic residues" evidence="2">
    <location>
        <begin position="1"/>
        <end position="18"/>
    </location>
</feature>
<dbReference type="KEGG" id="atr:18438717"/>
<dbReference type="Gramene" id="ERN10546">
    <property type="protein sequence ID" value="ERN10546"/>
    <property type="gene ID" value="AMTR_s00166p00076690"/>
</dbReference>
<evidence type="ECO:0000313" key="4">
    <source>
        <dbReference type="Proteomes" id="UP000017836"/>
    </source>
</evidence>
<protein>
    <submittedName>
        <fullName evidence="3">Uncharacterized protein</fullName>
    </submittedName>
</protein>
<evidence type="ECO:0000313" key="3">
    <source>
        <dbReference type="EMBL" id="ERN10546.1"/>
    </source>
</evidence>
<keyword evidence="4" id="KW-1185">Reference proteome</keyword>
<accession>W1PS56</accession>
<feature type="coiled-coil region" evidence="1">
    <location>
        <begin position="200"/>
        <end position="312"/>
    </location>
</feature>
<dbReference type="OMA" id="YISKTHE"/>